<dbReference type="EMBL" id="MFUX01000009">
    <property type="protein sequence ID" value="OGI94809.1"/>
    <property type="molecule type" value="Genomic_DNA"/>
</dbReference>
<dbReference type="STRING" id="1801773.A3A03_01555"/>
<protein>
    <submittedName>
        <fullName evidence="1">Uncharacterized protein</fullName>
    </submittedName>
</protein>
<name>A0A1F6XKW4_9BACT</name>
<dbReference type="Proteomes" id="UP000176629">
    <property type="component" value="Unassembled WGS sequence"/>
</dbReference>
<organism evidence="1 2">
    <name type="scientific">Candidatus Nomurabacteria bacterium RIFCSPLOWO2_01_FULL_40_18</name>
    <dbReference type="NCBI Taxonomy" id="1801773"/>
    <lineage>
        <taxon>Bacteria</taxon>
        <taxon>Candidatus Nomuraibacteriota</taxon>
    </lineage>
</organism>
<reference evidence="1 2" key="1">
    <citation type="journal article" date="2016" name="Nat. Commun.">
        <title>Thousands of microbial genomes shed light on interconnected biogeochemical processes in an aquifer system.</title>
        <authorList>
            <person name="Anantharaman K."/>
            <person name="Brown C.T."/>
            <person name="Hug L.A."/>
            <person name="Sharon I."/>
            <person name="Castelle C.J."/>
            <person name="Probst A.J."/>
            <person name="Thomas B.C."/>
            <person name="Singh A."/>
            <person name="Wilkins M.J."/>
            <person name="Karaoz U."/>
            <person name="Brodie E.L."/>
            <person name="Williams K.H."/>
            <person name="Hubbard S.S."/>
            <person name="Banfield J.F."/>
        </authorList>
    </citation>
    <scope>NUCLEOTIDE SEQUENCE [LARGE SCALE GENOMIC DNA]</scope>
</reference>
<dbReference type="AlphaFoldDB" id="A0A1F6XKW4"/>
<comment type="caution">
    <text evidence="1">The sequence shown here is derived from an EMBL/GenBank/DDBJ whole genome shotgun (WGS) entry which is preliminary data.</text>
</comment>
<evidence type="ECO:0000313" key="2">
    <source>
        <dbReference type="Proteomes" id="UP000176629"/>
    </source>
</evidence>
<gene>
    <name evidence="1" type="ORF">A3A03_01555</name>
</gene>
<accession>A0A1F6XKW4</accession>
<proteinExistence type="predicted"/>
<sequence length="191" mass="22890">MQTFNDLFKIILEGDVDSSRKAARDVRKLIYSAKNGRDGYDEIKKIVNNSDEVYRNIKEEWRQENFVMAISVMYFLHDKEDKPDFLFPWLFYLIQHKNGNIRQSAVRMFRNELGPLTVHIRHPENSYSSNKIINEKRNQILFDMREELLFLAHKFHKPVYNKYKYIDSIPTGQYKSIQLVLTELEFDCGRE</sequence>
<evidence type="ECO:0000313" key="1">
    <source>
        <dbReference type="EMBL" id="OGI94809.1"/>
    </source>
</evidence>